<dbReference type="Gene3D" id="2.40.160.20">
    <property type="match status" value="2"/>
</dbReference>
<dbReference type="Pfam" id="PF00553">
    <property type="entry name" value="CBM_2"/>
    <property type="match status" value="1"/>
</dbReference>
<dbReference type="InterPro" id="IPR008965">
    <property type="entry name" value="CBM2/CBM3_carb-bd_dom_sf"/>
</dbReference>
<dbReference type="Pfam" id="PF11578">
    <property type="entry name" value="DUF3237"/>
    <property type="match status" value="2"/>
</dbReference>
<feature type="compositionally biased region" description="Low complexity" evidence="1">
    <location>
        <begin position="131"/>
        <end position="152"/>
    </location>
</feature>
<sequence>MRLGHDRPLLAAAAVVAVLIGGVGIATSAHAASGCRVTYTVSSQWSGGFGATVGVTNLGDPVNGWRLTWSFTAGQQITQLWNGSVSQTGAQVTVANAAWNGALATGGSASFGFNGSWNTANPVPTDFALNGTPCTGGSTPSGSPSGPGDGTPSAPPSTPTSPTPSPTPSTPGGEPTIVPDPSWTCGAPAGIVPPARGRLVLRVSAQLGTVHDVGVTQYGRRRILDVRGGTFTGDRISGTVLTGGLDLELTLTNGATELEEINVLRATDGTLIYLRGCGVAPGGESTVRVVPDFEAPTSSPHAWLNTGTFAATRVVDTATNTLQITVYDVSGVSPAEPRLRLTDPVGLANQSWDCATGSGTRGAAVFSESVTLGASLAVGASKRGTRNIIPITGGTTSGRVTGSVLAGGADYQLIGSTATLDARYTLSTADHELILVRNCGPIGRLVPTFEARADGPYAFLNTNTWLSSDPGSAPGGVSITFYERR</sequence>
<feature type="domain" description="CBM2" evidence="2">
    <location>
        <begin position="28"/>
        <end position="137"/>
    </location>
</feature>
<dbReference type="PROSITE" id="PS51173">
    <property type="entry name" value="CBM2"/>
    <property type="match status" value="1"/>
</dbReference>
<dbReference type="RefSeq" id="WP_377547669.1">
    <property type="nucleotide sequence ID" value="NZ_JBHSBN010000012.1"/>
</dbReference>
<comment type="caution">
    <text evidence="3">The sequence shown here is derived from an EMBL/GenBank/DDBJ whole genome shotgun (WGS) entry which is preliminary data.</text>
</comment>
<evidence type="ECO:0000313" key="3">
    <source>
        <dbReference type="EMBL" id="MFC4108004.1"/>
    </source>
</evidence>
<name>A0ABV8KPK9_9ACTN</name>
<dbReference type="InterPro" id="IPR020915">
    <property type="entry name" value="UPF0311"/>
</dbReference>
<evidence type="ECO:0000259" key="2">
    <source>
        <dbReference type="PROSITE" id="PS51173"/>
    </source>
</evidence>
<accession>A0ABV8KPK9</accession>
<keyword evidence="4" id="KW-1185">Reference proteome</keyword>
<protein>
    <submittedName>
        <fullName evidence="3">DUF3237 family protein</fullName>
    </submittedName>
</protein>
<organism evidence="3 4">
    <name type="scientific">Micromonospora zhanjiangensis</name>
    <dbReference type="NCBI Taxonomy" id="1522057"/>
    <lineage>
        <taxon>Bacteria</taxon>
        <taxon>Bacillati</taxon>
        <taxon>Actinomycetota</taxon>
        <taxon>Actinomycetes</taxon>
        <taxon>Micromonosporales</taxon>
        <taxon>Micromonosporaceae</taxon>
        <taxon>Micromonospora</taxon>
    </lineage>
</organism>
<dbReference type="Proteomes" id="UP001595868">
    <property type="component" value="Unassembled WGS sequence"/>
</dbReference>
<dbReference type="PANTHER" id="PTHR37315:SF1">
    <property type="entry name" value="UPF0311 PROTEIN BLR7842"/>
    <property type="match status" value="1"/>
</dbReference>
<reference evidence="4" key="1">
    <citation type="journal article" date="2019" name="Int. J. Syst. Evol. Microbiol.">
        <title>The Global Catalogue of Microorganisms (GCM) 10K type strain sequencing project: providing services to taxonomists for standard genome sequencing and annotation.</title>
        <authorList>
            <consortium name="The Broad Institute Genomics Platform"/>
            <consortium name="The Broad Institute Genome Sequencing Center for Infectious Disease"/>
            <person name="Wu L."/>
            <person name="Ma J."/>
        </authorList>
    </citation>
    <scope>NUCLEOTIDE SEQUENCE [LARGE SCALE GENOMIC DNA]</scope>
    <source>
        <strain evidence="4">2902at01</strain>
    </source>
</reference>
<evidence type="ECO:0000256" key="1">
    <source>
        <dbReference type="SAM" id="MobiDB-lite"/>
    </source>
</evidence>
<dbReference type="InterPro" id="IPR001919">
    <property type="entry name" value="CBD2"/>
</dbReference>
<dbReference type="PROSITE" id="PS51257">
    <property type="entry name" value="PROKAR_LIPOPROTEIN"/>
    <property type="match status" value="1"/>
</dbReference>
<feature type="region of interest" description="Disordered" evidence="1">
    <location>
        <begin position="124"/>
        <end position="189"/>
    </location>
</feature>
<feature type="compositionally biased region" description="Pro residues" evidence="1">
    <location>
        <begin position="153"/>
        <end position="169"/>
    </location>
</feature>
<evidence type="ECO:0000313" key="4">
    <source>
        <dbReference type="Proteomes" id="UP001595868"/>
    </source>
</evidence>
<dbReference type="SMART" id="SM00637">
    <property type="entry name" value="CBD_II"/>
    <property type="match status" value="1"/>
</dbReference>
<proteinExistence type="predicted"/>
<dbReference type="InterPro" id="IPR012291">
    <property type="entry name" value="CBM2_carb-bd_dom_sf"/>
</dbReference>
<dbReference type="Gene3D" id="2.60.40.290">
    <property type="match status" value="1"/>
</dbReference>
<dbReference type="SUPFAM" id="SSF49384">
    <property type="entry name" value="Carbohydrate-binding domain"/>
    <property type="match status" value="1"/>
</dbReference>
<dbReference type="EMBL" id="JBHSBN010000012">
    <property type="protein sequence ID" value="MFC4108004.1"/>
    <property type="molecule type" value="Genomic_DNA"/>
</dbReference>
<dbReference type="PANTHER" id="PTHR37315">
    <property type="entry name" value="UPF0311 PROTEIN BLR7842"/>
    <property type="match status" value="1"/>
</dbReference>
<gene>
    <name evidence="3" type="ORF">ACFOX0_18990</name>
</gene>